<reference evidence="4 5" key="1">
    <citation type="submission" date="2023-10" db="EMBL/GenBank/DDBJ databases">
        <title>Surface-active antibiotics is a multifunctional adaptation for post-fire microbes.</title>
        <authorList>
            <person name="Liu M.D."/>
            <person name="Du Y."/>
            <person name="Koupaei S.K."/>
            <person name="Kim N.R."/>
            <person name="Zhang W."/>
            <person name="Traxler M.F."/>
        </authorList>
    </citation>
    <scope>NUCLEOTIDE SEQUENCE [LARGE SCALE GENOMIC DNA]</scope>
    <source>
        <strain evidence="4 5">F3</strain>
    </source>
</reference>
<name>A0ABZ0EB43_9BURK</name>
<dbReference type="SMART" id="SM00448">
    <property type="entry name" value="REC"/>
    <property type="match status" value="1"/>
</dbReference>
<dbReference type="Pfam" id="PF00072">
    <property type="entry name" value="Response_reg"/>
    <property type="match status" value="1"/>
</dbReference>
<keyword evidence="1 2" id="KW-0597">Phosphoprotein</keyword>
<dbReference type="SUPFAM" id="SSF52172">
    <property type="entry name" value="CheY-like"/>
    <property type="match status" value="1"/>
</dbReference>
<dbReference type="PANTHER" id="PTHR44591">
    <property type="entry name" value="STRESS RESPONSE REGULATOR PROTEIN 1"/>
    <property type="match status" value="1"/>
</dbReference>
<protein>
    <submittedName>
        <fullName evidence="4">Response regulator</fullName>
    </submittedName>
</protein>
<dbReference type="EMBL" id="CP136511">
    <property type="protein sequence ID" value="WOD13689.1"/>
    <property type="molecule type" value="Genomic_DNA"/>
</dbReference>
<evidence type="ECO:0000259" key="3">
    <source>
        <dbReference type="PROSITE" id="PS50110"/>
    </source>
</evidence>
<dbReference type="InterPro" id="IPR011006">
    <property type="entry name" value="CheY-like_superfamily"/>
</dbReference>
<organism evidence="4 5">
    <name type="scientific">Paraburkholderia kirstenboschensis</name>
    <dbReference type="NCBI Taxonomy" id="1245436"/>
    <lineage>
        <taxon>Bacteria</taxon>
        <taxon>Pseudomonadati</taxon>
        <taxon>Pseudomonadota</taxon>
        <taxon>Betaproteobacteria</taxon>
        <taxon>Burkholderiales</taxon>
        <taxon>Burkholderiaceae</taxon>
        <taxon>Paraburkholderia</taxon>
    </lineage>
</organism>
<dbReference type="InterPro" id="IPR050595">
    <property type="entry name" value="Bact_response_regulator"/>
</dbReference>
<evidence type="ECO:0000256" key="2">
    <source>
        <dbReference type="PROSITE-ProRule" id="PRU00169"/>
    </source>
</evidence>
<gene>
    <name evidence="4" type="ORF">RW095_06845</name>
</gene>
<dbReference type="PANTHER" id="PTHR44591:SF3">
    <property type="entry name" value="RESPONSE REGULATORY DOMAIN-CONTAINING PROTEIN"/>
    <property type="match status" value="1"/>
</dbReference>
<feature type="modified residue" description="4-aspartylphosphate" evidence="2">
    <location>
        <position position="51"/>
    </location>
</feature>
<evidence type="ECO:0000313" key="4">
    <source>
        <dbReference type="EMBL" id="WOD13689.1"/>
    </source>
</evidence>
<sequence length="125" mass="13180">MDVLVVEDNEDVADSLAFLLDCYGHHATVAQDGETALSLLGGHAFGLVLLDENLPGIKGSAVARSIITTPFAGRPFIVSMTGDSEVGGLTGLFDVCLRKPFSLDAFLQAIEDARMWEQASALLAA</sequence>
<evidence type="ECO:0000256" key="1">
    <source>
        <dbReference type="ARBA" id="ARBA00022553"/>
    </source>
</evidence>
<dbReference type="Gene3D" id="3.40.50.2300">
    <property type="match status" value="1"/>
</dbReference>
<dbReference type="RefSeq" id="WP_317015310.1">
    <property type="nucleotide sequence ID" value="NZ_CP136511.1"/>
</dbReference>
<accession>A0ABZ0EB43</accession>
<feature type="domain" description="Response regulatory" evidence="3">
    <location>
        <begin position="2"/>
        <end position="114"/>
    </location>
</feature>
<dbReference type="PROSITE" id="PS50110">
    <property type="entry name" value="RESPONSE_REGULATORY"/>
    <property type="match status" value="1"/>
</dbReference>
<dbReference type="InterPro" id="IPR001789">
    <property type="entry name" value="Sig_transdc_resp-reg_receiver"/>
</dbReference>
<dbReference type="Proteomes" id="UP001302652">
    <property type="component" value="Chromosome 3"/>
</dbReference>
<evidence type="ECO:0000313" key="5">
    <source>
        <dbReference type="Proteomes" id="UP001302652"/>
    </source>
</evidence>
<keyword evidence="5" id="KW-1185">Reference proteome</keyword>
<proteinExistence type="predicted"/>